<feature type="domain" description="ATP-cone" evidence="8">
    <location>
        <begin position="49"/>
        <end position="139"/>
    </location>
</feature>
<dbReference type="EMBL" id="DRTH01000116">
    <property type="protein sequence ID" value="HHF08527.1"/>
    <property type="molecule type" value="Genomic_DNA"/>
</dbReference>
<evidence type="ECO:0000256" key="4">
    <source>
        <dbReference type="ARBA" id="ARBA00023015"/>
    </source>
</evidence>
<dbReference type="PANTHER" id="PTHR30455:SF2">
    <property type="entry name" value="TRANSCRIPTIONAL REPRESSOR NRDR"/>
    <property type="match status" value="1"/>
</dbReference>
<sequence length="160" mass="18802">MKCPFCGSIITRVIDTRTTDGGAVVRRRRECEDCGGRFTTYERFEQRPIFVVKKDGRRQRFDRQKILSGIIKACEKRPITLEEMEEMLTEIEHEVRKLGKSEVSTLKIGELVMNRLKKKDRIAYVRFASVYKEFRDLDHFMDIISELKDELKTKNHLGGI</sequence>
<evidence type="ECO:0000256" key="1">
    <source>
        <dbReference type="ARBA" id="ARBA00022491"/>
    </source>
</evidence>
<keyword evidence="7" id="KW-0862">Zinc</keyword>
<accession>A0A7C5HS26</accession>
<dbReference type="GO" id="GO:0005524">
    <property type="term" value="F:ATP binding"/>
    <property type="evidence" value="ECO:0007669"/>
    <property type="project" value="UniProtKB-UniRule"/>
</dbReference>
<dbReference type="GO" id="GO:0003677">
    <property type="term" value="F:DNA binding"/>
    <property type="evidence" value="ECO:0007669"/>
    <property type="project" value="UniProtKB-KW"/>
</dbReference>
<evidence type="ECO:0000256" key="6">
    <source>
        <dbReference type="ARBA" id="ARBA00023163"/>
    </source>
</evidence>
<keyword evidence="7" id="KW-0479">Metal-binding</keyword>
<keyword evidence="7" id="KW-0863">Zinc-finger</keyword>
<dbReference type="InterPro" id="IPR005144">
    <property type="entry name" value="ATP-cone_dom"/>
</dbReference>
<keyword evidence="6 7" id="KW-0804">Transcription</keyword>
<dbReference type="Pfam" id="PF03477">
    <property type="entry name" value="ATP-cone"/>
    <property type="match status" value="1"/>
</dbReference>
<keyword evidence="5 7" id="KW-0238">DNA-binding</keyword>
<dbReference type="NCBIfam" id="TIGR00244">
    <property type="entry name" value="transcriptional regulator NrdR"/>
    <property type="match status" value="1"/>
</dbReference>
<protein>
    <recommendedName>
        <fullName evidence="7">Transcriptional repressor NrdR</fullName>
    </recommendedName>
</protein>
<dbReference type="GO" id="GO:0045892">
    <property type="term" value="P:negative regulation of DNA-templated transcription"/>
    <property type="evidence" value="ECO:0007669"/>
    <property type="project" value="UniProtKB-UniRule"/>
</dbReference>
<dbReference type="Proteomes" id="UP000886129">
    <property type="component" value="Unassembled WGS sequence"/>
</dbReference>
<proteinExistence type="inferred from homology"/>
<dbReference type="InterPro" id="IPR055173">
    <property type="entry name" value="NrdR-like_N"/>
</dbReference>
<dbReference type="PROSITE" id="PS51161">
    <property type="entry name" value="ATP_CONE"/>
    <property type="match status" value="1"/>
</dbReference>
<organism evidence="9">
    <name type="scientific">Kosmotoga arenicorallina</name>
    <dbReference type="NCBI Taxonomy" id="688066"/>
    <lineage>
        <taxon>Bacteria</taxon>
        <taxon>Thermotogati</taxon>
        <taxon>Thermotogota</taxon>
        <taxon>Thermotogae</taxon>
        <taxon>Kosmotogales</taxon>
        <taxon>Kosmotogaceae</taxon>
        <taxon>Kosmotoga</taxon>
    </lineage>
</organism>
<gene>
    <name evidence="7 9" type="primary">nrdR</name>
    <name evidence="9" type="ORF">ENL26_01980</name>
</gene>
<evidence type="ECO:0000256" key="2">
    <source>
        <dbReference type="ARBA" id="ARBA00022741"/>
    </source>
</evidence>
<feature type="zinc finger region" evidence="7">
    <location>
        <begin position="3"/>
        <end position="34"/>
    </location>
</feature>
<dbReference type="PANTHER" id="PTHR30455">
    <property type="entry name" value="TRANSCRIPTIONAL REPRESSOR NRDR"/>
    <property type="match status" value="1"/>
</dbReference>
<name>A0A7C5HS26_9BACT</name>
<comment type="cofactor">
    <cofactor evidence="7">
        <name>Zn(2+)</name>
        <dbReference type="ChEBI" id="CHEBI:29105"/>
    </cofactor>
    <text evidence="7">Binds 1 zinc ion.</text>
</comment>
<dbReference type="HAMAP" id="MF_00440">
    <property type="entry name" value="NrdR"/>
    <property type="match status" value="1"/>
</dbReference>
<evidence type="ECO:0000256" key="5">
    <source>
        <dbReference type="ARBA" id="ARBA00023125"/>
    </source>
</evidence>
<keyword evidence="1 7" id="KW-0678">Repressor</keyword>
<comment type="similarity">
    <text evidence="7">Belongs to the NrdR family.</text>
</comment>
<comment type="function">
    <text evidence="7">Negatively regulates transcription of bacterial ribonucleotide reductase nrd genes and operons by binding to NrdR-boxes.</text>
</comment>
<evidence type="ECO:0000259" key="8">
    <source>
        <dbReference type="PROSITE" id="PS51161"/>
    </source>
</evidence>
<dbReference type="GO" id="GO:0008270">
    <property type="term" value="F:zinc ion binding"/>
    <property type="evidence" value="ECO:0007669"/>
    <property type="project" value="UniProtKB-UniRule"/>
</dbReference>
<dbReference type="AlphaFoldDB" id="A0A7C5HS26"/>
<dbReference type="InterPro" id="IPR003796">
    <property type="entry name" value="RNR_NrdR-like"/>
</dbReference>
<evidence type="ECO:0000256" key="7">
    <source>
        <dbReference type="HAMAP-Rule" id="MF_00440"/>
    </source>
</evidence>
<keyword evidence="3 7" id="KW-0067">ATP-binding</keyword>
<dbReference type="Pfam" id="PF22811">
    <property type="entry name" value="Zn_ribbon_NrdR"/>
    <property type="match status" value="1"/>
</dbReference>
<evidence type="ECO:0000313" key="9">
    <source>
        <dbReference type="EMBL" id="HHF08527.1"/>
    </source>
</evidence>
<comment type="caution">
    <text evidence="9">The sequence shown here is derived from an EMBL/GenBank/DDBJ whole genome shotgun (WGS) entry which is preliminary data.</text>
</comment>
<keyword evidence="4 7" id="KW-0805">Transcription regulation</keyword>
<evidence type="ECO:0000256" key="3">
    <source>
        <dbReference type="ARBA" id="ARBA00022840"/>
    </source>
</evidence>
<reference evidence="9" key="1">
    <citation type="journal article" date="2020" name="mSystems">
        <title>Genome- and Community-Level Interaction Insights into Carbon Utilization and Element Cycling Functions of Hydrothermarchaeota in Hydrothermal Sediment.</title>
        <authorList>
            <person name="Zhou Z."/>
            <person name="Liu Y."/>
            <person name="Xu W."/>
            <person name="Pan J."/>
            <person name="Luo Z.H."/>
            <person name="Li M."/>
        </authorList>
    </citation>
    <scope>NUCLEOTIDE SEQUENCE [LARGE SCALE GENOMIC DNA]</scope>
    <source>
        <strain evidence="9">HyVt-80</strain>
    </source>
</reference>
<keyword evidence="2 7" id="KW-0547">Nucleotide-binding</keyword>